<dbReference type="Pfam" id="PF20686">
    <property type="entry name" value="CsoSCA_cat"/>
    <property type="match status" value="1"/>
</dbReference>
<comment type="caution">
    <text evidence="18">The sequence shown here is derived from an EMBL/GenBank/DDBJ whole genome shotgun (WGS) entry which is preliminary data.</text>
</comment>
<dbReference type="GO" id="GO:0046872">
    <property type="term" value="F:metal ion binding"/>
    <property type="evidence" value="ECO:0007669"/>
    <property type="project" value="UniProtKB-KW"/>
</dbReference>
<dbReference type="InterPro" id="IPR043065">
    <property type="entry name" value="CsoSCA_N_sf"/>
</dbReference>
<feature type="domain" description="Carboxysome Shell Carbonic Anhydrase catalytic" evidence="16">
    <location>
        <begin position="164"/>
        <end position="400"/>
    </location>
</feature>
<dbReference type="InterPro" id="IPR048620">
    <property type="entry name" value="CsoSCA_C"/>
</dbReference>
<sequence>MLRHRDKTPLGSRYKAPREMGVGRPEEDDREQQAQVEGESAPASAASSAQAPFLPGHPLADQDANTALYEYERGFRERFARLVPVLKEVHSLQHEPDFELRAQKITQEALGYRLPEEVVADAWINGLDTRALYLHGMFEMFDQVVNEHWRGRDDLIADAQRAVAYFLDCDFHEVDITPCSDGRLLGLRRFILRLPALAVRVKSYAGALFDIESDVQHWTRRELIRFREGVPTTPDVPSRYLKIAVYHFSSSAPNEQGCAAHGCNERDAAEAALLQLRAFRQAIENTYCCGASVDTLLIGVDTDTDAIKVHVPDADTRMSLYRFVDCGELYRETRELDAQTASLRVYEAIQEAIHTQGWGKGNGAPHEGMLRLVTRLLLNNISQLDYVARYHGGRYADVEHQERVIIVGDHISEMQVRNFAYFTQMQTMEEDGKNMDVAVRKIFGSLNISHGLPIPVVVHYRYNRNVPGARDRAEAHARRVKAAIMDRYRELAEKGLIGCHMVIRDKQSGSQLELLEG</sequence>
<evidence type="ECO:0000256" key="10">
    <source>
        <dbReference type="ARBA" id="ARBA00024121"/>
    </source>
</evidence>
<evidence type="ECO:0000256" key="12">
    <source>
        <dbReference type="ARBA" id="ARBA00048348"/>
    </source>
</evidence>
<comment type="similarity">
    <text evidence="9">Belongs to the beta-class carbonic anhydrase family. CsoSCA subfamily.</text>
</comment>
<evidence type="ECO:0000256" key="13">
    <source>
        <dbReference type="NCBIfam" id="TIGR02701"/>
    </source>
</evidence>
<dbReference type="Pfam" id="PF08936">
    <property type="entry name" value="CsoSCA_C"/>
    <property type="match status" value="1"/>
</dbReference>
<feature type="domain" description="Carboxysome Shell Carbonic Anhydrase N-terminal" evidence="17">
    <location>
        <begin position="57"/>
        <end position="148"/>
    </location>
</feature>
<evidence type="ECO:0000259" key="16">
    <source>
        <dbReference type="Pfam" id="PF20686"/>
    </source>
</evidence>
<dbReference type="InterPro" id="IPR048539">
    <property type="entry name" value="CsoSCA_cat"/>
</dbReference>
<feature type="domain" description="Carboxysome Shell Carbonic Anhydrase C-terminal" evidence="15">
    <location>
        <begin position="401"/>
        <end position="516"/>
    </location>
</feature>
<evidence type="ECO:0000313" key="18">
    <source>
        <dbReference type="EMBL" id="OOG24936.1"/>
    </source>
</evidence>
<dbReference type="Gene3D" id="3.30.1330.140">
    <property type="entry name" value="Carboxysome Shell Carbonic Anhydrase, C-terminal domain"/>
    <property type="match status" value="1"/>
</dbReference>
<evidence type="ECO:0000256" key="14">
    <source>
        <dbReference type="SAM" id="MobiDB-lite"/>
    </source>
</evidence>
<dbReference type="EC" id="4.2.1.1" evidence="2 13"/>
<evidence type="ECO:0000313" key="19">
    <source>
        <dbReference type="Proteomes" id="UP000189462"/>
    </source>
</evidence>
<evidence type="ECO:0000256" key="3">
    <source>
        <dbReference type="ARBA" id="ARBA00022723"/>
    </source>
</evidence>
<evidence type="ECO:0000256" key="1">
    <source>
        <dbReference type="ARBA" id="ARBA00001947"/>
    </source>
</evidence>
<evidence type="ECO:0000256" key="9">
    <source>
        <dbReference type="ARBA" id="ARBA00024021"/>
    </source>
</evidence>
<evidence type="ECO:0000256" key="6">
    <source>
        <dbReference type="ARBA" id="ARBA00023300"/>
    </source>
</evidence>
<reference evidence="18 19" key="1">
    <citation type="submission" date="2017-02" db="EMBL/GenBank/DDBJ databases">
        <title>Genomic diversity within the haloalkaliphilic genus Thioalkalivibrio.</title>
        <authorList>
            <person name="Ahn A.-C."/>
            <person name="Meier-Kolthoff J."/>
            <person name="Overmars L."/>
            <person name="Richter M."/>
            <person name="Woyke T."/>
            <person name="Sorokin D.Y."/>
            <person name="Muyzer G."/>
        </authorList>
    </citation>
    <scope>NUCLEOTIDE SEQUENCE [LARGE SCALE GENOMIC DNA]</scope>
    <source>
        <strain evidence="18 19">ALJD</strain>
    </source>
</reference>
<keyword evidence="3" id="KW-0479">Metal-binding</keyword>
<dbReference type="InterPro" id="IPR048619">
    <property type="entry name" value="CsoSCA_N"/>
</dbReference>
<evidence type="ECO:0000256" key="7">
    <source>
        <dbReference type="ARBA" id="ARBA00023587"/>
    </source>
</evidence>
<comment type="subcellular location">
    <subcellularLocation>
        <location evidence="7">Carboxysome</location>
    </subcellularLocation>
</comment>
<evidence type="ECO:0000256" key="8">
    <source>
        <dbReference type="ARBA" id="ARBA00023669"/>
    </source>
</evidence>
<keyword evidence="4" id="KW-0862">Zinc</keyword>
<dbReference type="AlphaFoldDB" id="A0A1V3NJK6"/>
<dbReference type="RefSeq" id="WP_077278559.1">
    <property type="nucleotide sequence ID" value="NZ_MVBK01000042.1"/>
</dbReference>
<proteinExistence type="inferred from homology"/>
<evidence type="ECO:0000256" key="4">
    <source>
        <dbReference type="ARBA" id="ARBA00022833"/>
    </source>
</evidence>
<dbReference type="GO" id="GO:0015977">
    <property type="term" value="P:carbon fixation"/>
    <property type="evidence" value="ECO:0007669"/>
    <property type="project" value="UniProtKB-UniRule"/>
</dbReference>
<dbReference type="OrthoDB" id="544846at2"/>
<dbReference type="Pfam" id="PF20687">
    <property type="entry name" value="CsoSCA_N"/>
    <property type="match status" value="1"/>
</dbReference>
<organism evidence="18 19">
    <name type="scientific">Thioalkalivibrio denitrificans</name>
    <dbReference type="NCBI Taxonomy" id="108003"/>
    <lineage>
        <taxon>Bacteria</taxon>
        <taxon>Pseudomonadati</taxon>
        <taxon>Pseudomonadota</taxon>
        <taxon>Gammaproteobacteria</taxon>
        <taxon>Chromatiales</taxon>
        <taxon>Ectothiorhodospiraceae</taxon>
        <taxon>Thioalkalivibrio</taxon>
    </lineage>
</organism>
<name>A0A1V3NJK6_9GAMM</name>
<dbReference type="STRING" id="108003.B1C78_07645"/>
<dbReference type="GO" id="GO:0004089">
    <property type="term" value="F:carbonate dehydratase activity"/>
    <property type="evidence" value="ECO:0007669"/>
    <property type="project" value="UniProtKB-UniRule"/>
</dbReference>
<feature type="region of interest" description="Disordered" evidence="14">
    <location>
        <begin position="1"/>
        <end position="59"/>
    </location>
</feature>
<feature type="compositionally biased region" description="Low complexity" evidence="14">
    <location>
        <begin position="40"/>
        <end position="52"/>
    </location>
</feature>
<dbReference type="GO" id="GO:0031470">
    <property type="term" value="C:carboxysome"/>
    <property type="evidence" value="ECO:0007669"/>
    <property type="project" value="UniProtKB-SubCell"/>
</dbReference>
<keyword evidence="8" id="KW-1282">Carboxysome</keyword>
<dbReference type="Proteomes" id="UP000189462">
    <property type="component" value="Unassembled WGS sequence"/>
</dbReference>
<dbReference type="NCBIfam" id="TIGR02701">
    <property type="entry name" value="shell_carb_anhy"/>
    <property type="match status" value="1"/>
</dbReference>
<comment type="cofactor">
    <cofactor evidence="1">
        <name>Zn(2+)</name>
        <dbReference type="ChEBI" id="CHEBI:29105"/>
    </cofactor>
</comment>
<gene>
    <name evidence="18" type="ORF">B1C78_07645</name>
</gene>
<evidence type="ECO:0000256" key="11">
    <source>
        <dbReference type="ARBA" id="ARBA00024446"/>
    </source>
</evidence>
<dbReference type="EMBL" id="MVBK01000042">
    <property type="protein sequence ID" value="OOG24936.1"/>
    <property type="molecule type" value="Genomic_DNA"/>
</dbReference>
<evidence type="ECO:0000259" key="15">
    <source>
        <dbReference type="Pfam" id="PF08936"/>
    </source>
</evidence>
<keyword evidence="6" id="KW-0120">Carbon dioxide fixation</keyword>
<evidence type="ECO:0000256" key="2">
    <source>
        <dbReference type="ARBA" id="ARBA00012925"/>
    </source>
</evidence>
<dbReference type="InterPro" id="IPR043066">
    <property type="entry name" value="CsoSCA_C_sf"/>
</dbReference>
<keyword evidence="19" id="KW-1185">Reference proteome</keyword>
<dbReference type="InterPro" id="IPR014074">
    <property type="entry name" value="Carboxysome_shell_carb_anhy"/>
</dbReference>
<comment type="catalytic activity">
    <reaction evidence="12">
        <text>hydrogencarbonate + H(+) = CO2 + H2O</text>
        <dbReference type="Rhea" id="RHEA:10748"/>
        <dbReference type="ChEBI" id="CHEBI:15377"/>
        <dbReference type="ChEBI" id="CHEBI:15378"/>
        <dbReference type="ChEBI" id="CHEBI:16526"/>
        <dbReference type="ChEBI" id="CHEBI:17544"/>
        <dbReference type="EC" id="4.2.1.1"/>
    </reaction>
</comment>
<keyword evidence="11" id="KW-1283">Bacterial microcompartment</keyword>
<evidence type="ECO:0000256" key="5">
    <source>
        <dbReference type="ARBA" id="ARBA00023239"/>
    </source>
</evidence>
<accession>A0A1V3NJK6</accession>
<keyword evidence="5" id="KW-0456">Lyase</keyword>
<protein>
    <recommendedName>
        <fullName evidence="10 13">Carboxysome shell carbonic anhydrase</fullName>
        <ecNumber evidence="2 13">4.2.1.1</ecNumber>
    </recommendedName>
</protein>
<evidence type="ECO:0000259" key="17">
    <source>
        <dbReference type="Pfam" id="PF20687"/>
    </source>
</evidence>
<dbReference type="Gene3D" id="1.20.120.1310">
    <property type="entry name" value="Carboxysome Shell Carbonic Anhydrase, N-terminal helical domain"/>
    <property type="match status" value="1"/>
</dbReference>